<dbReference type="Pfam" id="PF22902">
    <property type="entry name" value="NOMO1-like_9th"/>
    <property type="match status" value="1"/>
</dbReference>
<dbReference type="InterPro" id="IPR056187">
    <property type="entry name" value="NOMO_8th"/>
</dbReference>
<dbReference type="InterPro" id="IPR055074">
    <property type="entry name" value="NOMO1-3_2nd"/>
</dbReference>
<evidence type="ECO:0000256" key="2">
    <source>
        <dbReference type="ARBA" id="ARBA00022692"/>
    </source>
</evidence>
<feature type="domain" description="NOMO-like ninth beta-sandwich" evidence="9">
    <location>
        <begin position="849"/>
        <end position="920"/>
    </location>
</feature>
<evidence type="ECO:0000313" key="17">
    <source>
        <dbReference type="EMBL" id="GER50713.1"/>
    </source>
</evidence>
<dbReference type="InterPro" id="IPR056319">
    <property type="entry name" value="NOMO_7th"/>
</dbReference>
<feature type="domain" description="NOMO eighth prealbumin-like" evidence="15">
    <location>
        <begin position="724"/>
        <end position="847"/>
    </location>
</feature>
<dbReference type="Pfam" id="PF23141">
    <property type="entry name" value="Ig_NOMO"/>
    <property type="match status" value="1"/>
</dbReference>
<dbReference type="InterPro" id="IPR051417">
    <property type="entry name" value="SDr/BOS_complex"/>
</dbReference>
<evidence type="ECO:0000256" key="1">
    <source>
        <dbReference type="ARBA" id="ARBA00004115"/>
    </source>
</evidence>
<dbReference type="GO" id="GO:0005789">
    <property type="term" value="C:endoplasmic reticulum membrane"/>
    <property type="evidence" value="ECO:0007669"/>
    <property type="project" value="UniProtKB-SubCell"/>
</dbReference>
<keyword evidence="3 7" id="KW-0732">Signal</keyword>
<dbReference type="Pfam" id="PF22904">
    <property type="entry name" value="NOMO1-like_2nd"/>
    <property type="match status" value="1"/>
</dbReference>
<feature type="chain" id="PRO_5022996128" evidence="7">
    <location>
        <begin position="24"/>
        <end position="1274"/>
    </location>
</feature>
<dbReference type="PANTHER" id="PTHR23303:SF14">
    <property type="entry name" value="BOS COMPLEX SUBUNIT NOMO1-RELATED"/>
    <property type="match status" value="1"/>
</dbReference>
<dbReference type="PANTHER" id="PTHR23303">
    <property type="entry name" value="CARBOXYPEPTIDASE REGULATORY REGION-CONTAINING"/>
    <property type="match status" value="1"/>
</dbReference>
<organism evidence="17 18">
    <name type="scientific">Striga asiatica</name>
    <name type="common">Asiatic witchweed</name>
    <name type="synonym">Buchnera asiatica</name>
    <dbReference type="NCBI Taxonomy" id="4170"/>
    <lineage>
        <taxon>Eukaryota</taxon>
        <taxon>Viridiplantae</taxon>
        <taxon>Streptophyta</taxon>
        <taxon>Embryophyta</taxon>
        <taxon>Tracheophyta</taxon>
        <taxon>Spermatophyta</taxon>
        <taxon>Magnoliopsida</taxon>
        <taxon>eudicotyledons</taxon>
        <taxon>Gunneridae</taxon>
        <taxon>Pentapetalae</taxon>
        <taxon>asterids</taxon>
        <taxon>lamiids</taxon>
        <taxon>Lamiales</taxon>
        <taxon>Orobanchaceae</taxon>
        <taxon>Buchnereae</taxon>
        <taxon>Striga</taxon>
    </lineage>
</organism>
<dbReference type="Pfam" id="PF23662">
    <property type="entry name" value="DUF7152"/>
    <property type="match status" value="1"/>
</dbReference>
<evidence type="ECO:0000259" key="10">
    <source>
        <dbReference type="Pfam" id="PF22904"/>
    </source>
</evidence>
<feature type="domain" description="NOMO fifth transthyretin-like" evidence="13">
    <location>
        <begin position="480"/>
        <end position="561"/>
    </location>
</feature>
<name>A0A5A7QZ64_STRAF</name>
<dbReference type="InterPro" id="IPR056190">
    <property type="entry name" value="NOMO_5th"/>
</dbReference>
<feature type="signal peptide" evidence="7">
    <location>
        <begin position="1"/>
        <end position="23"/>
    </location>
</feature>
<dbReference type="InterPro" id="IPR056189">
    <property type="entry name" value="NOMO_3rd"/>
</dbReference>
<evidence type="ECO:0000259" key="14">
    <source>
        <dbReference type="Pfam" id="PF23196"/>
    </source>
</evidence>
<proteinExistence type="predicted"/>
<dbReference type="InterPro" id="IPR055576">
    <property type="entry name" value="DUF7152"/>
</dbReference>
<feature type="domain" description="NOMO second beta-sandwich" evidence="10">
    <location>
        <begin position="156"/>
        <end position="214"/>
    </location>
</feature>
<dbReference type="OrthoDB" id="10263633at2759"/>
<keyword evidence="18" id="KW-1185">Reference proteome</keyword>
<feature type="domain" description="NOMO seventh transthyretin-like" evidence="11">
    <location>
        <begin position="677"/>
        <end position="722"/>
    </location>
</feature>
<gene>
    <name evidence="17" type="ORF">STAS_28037</name>
</gene>
<protein>
    <submittedName>
        <fullName evidence="17">Carbohydrate-binding-like fold</fullName>
    </submittedName>
</protein>
<dbReference type="SUPFAM" id="SSF49464">
    <property type="entry name" value="Carboxypeptidase regulatory domain-like"/>
    <property type="match status" value="1"/>
</dbReference>
<keyword evidence="5" id="KW-1133">Transmembrane helix</keyword>
<dbReference type="EMBL" id="BKCP01009403">
    <property type="protein sequence ID" value="GER50713.1"/>
    <property type="molecule type" value="Genomic_DNA"/>
</dbReference>
<evidence type="ECO:0000259" key="13">
    <source>
        <dbReference type="Pfam" id="PF23194"/>
    </source>
</evidence>
<dbReference type="SUPFAM" id="SSF117074">
    <property type="entry name" value="Hypothetical protein PA1324"/>
    <property type="match status" value="1"/>
</dbReference>
<evidence type="ECO:0000259" key="12">
    <source>
        <dbReference type="Pfam" id="PF23193"/>
    </source>
</evidence>
<feature type="domain" description="NOMO third transthyretin-like" evidence="12">
    <location>
        <begin position="292"/>
        <end position="397"/>
    </location>
</feature>
<evidence type="ECO:0000259" key="11">
    <source>
        <dbReference type="Pfam" id="PF23141"/>
    </source>
</evidence>
<feature type="domain" description="DUF7152" evidence="16">
    <location>
        <begin position="1114"/>
        <end position="1212"/>
    </location>
</feature>
<keyword evidence="6" id="KW-0472">Membrane</keyword>
<reference evidence="18" key="1">
    <citation type="journal article" date="2019" name="Curr. Biol.">
        <title>Genome Sequence of Striga asiatica Provides Insight into the Evolution of Plant Parasitism.</title>
        <authorList>
            <person name="Yoshida S."/>
            <person name="Kim S."/>
            <person name="Wafula E.K."/>
            <person name="Tanskanen J."/>
            <person name="Kim Y.M."/>
            <person name="Honaas L."/>
            <person name="Yang Z."/>
            <person name="Spallek T."/>
            <person name="Conn C.E."/>
            <person name="Ichihashi Y."/>
            <person name="Cheong K."/>
            <person name="Cui S."/>
            <person name="Der J.P."/>
            <person name="Gundlach H."/>
            <person name="Jiao Y."/>
            <person name="Hori C."/>
            <person name="Ishida J.K."/>
            <person name="Kasahara H."/>
            <person name="Kiba T."/>
            <person name="Kim M.S."/>
            <person name="Koo N."/>
            <person name="Laohavisit A."/>
            <person name="Lee Y.H."/>
            <person name="Lumba S."/>
            <person name="McCourt P."/>
            <person name="Mortimer J.C."/>
            <person name="Mutuku J.M."/>
            <person name="Nomura T."/>
            <person name="Sasaki-Sekimoto Y."/>
            <person name="Seto Y."/>
            <person name="Wang Y."/>
            <person name="Wakatake T."/>
            <person name="Sakakibara H."/>
            <person name="Demura T."/>
            <person name="Yamaguchi S."/>
            <person name="Yoneyama K."/>
            <person name="Manabe R.I."/>
            <person name="Nelson D.C."/>
            <person name="Schulman A.H."/>
            <person name="Timko M.P."/>
            <person name="dePamphilis C.W."/>
            <person name="Choi D."/>
            <person name="Shirasu K."/>
        </authorList>
    </citation>
    <scope>NUCLEOTIDE SEQUENCE [LARGE SCALE GENOMIC DNA]</scope>
    <source>
        <strain evidence="18">cv. UVA1</strain>
    </source>
</reference>
<dbReference type="InterPro" id="IPR056188">
    <property type="entry name" value="NOMO_6th"/>
</dbReference>
<evidence type="ECO:0000259" key="16">
    <source>
        <dbReference type="Pfam" id="PF23662"/>
    </source>
</evidence>
<evidence type="ECO:0000256" key="7">
    <source>
        <dbReference type="SAM" id="SignalP"/>
    </source>
</evidence>
<comment type="subcellular location">
    <subcellularLocation>
        <location evidence="1">Endoplasmic reticulum membrane</location>
        <topology evidence="1">Single-pass type I membrane protein</topology>
    </subcellularLocation>
</comment>
<comment type="caution">
    <text evidence="17">The sequence shown here is derived from an EMBL/GenBank/DDBJ whole genome shotgun (WGS) entry which is preliminary data.</text>
</comment>
<dbReference type="InterPro" id="IPR008969">
    <property type="entry name" value="CarboxyPept-like_regulatory"/>
</dbReference>
<evidence type="ECO:0000256" key="3">
    <source>
        <dbReference type="ARBA" id="ARBA00022729"/>
    </source>
</evidence>
<evidence type="ECO:0000256" key="4">
    <source>
        <dbReference type="ARBA" id="ARBA00022824"/>
    </source>
</evidence>
<sequence length="1274" mass="140364">MYSTKHRFFFAIMIFHCYELAIADSIHGCGGFVEVASRALIRSRKSTDSKLDYSHVTVELRTLDGLVKDRTQCAPNGYYFIPVYDKMLVFFTFILPQWFVSTRIPYIIDTLIYPIPNIPCFPNSLILQKQIHRMLKVPVVVDHKGCNANEDINFQFTGFSLSGRVVGAVSGGHCSHRSGGPSNVIVKLSSPSGDVVSSVSTTSTGSYSFENIIPECGLETSIPELHFCEVNRVAALSVIHSFLMINIPGAGKYKIGAFRHDLNIEIKGSGEVELGFDNGVVDDIFFASGYDIRGYVVAQGNPILGVHFYLYSDDVLELNCQHDSQHDSGNAPGLGKALCHAVSDADGMFKFTSIPCGTYKLIPFYNGENTVFDVSPPSMLVSVEHDHVVVPQKFQVTGFSVGGRVIDGNGNGVDAAKVFVNGLERSITDAEGYYKLDQVTSKRYSIEVKKEHYKFERLNDFLVLPNMVSIANIKAISYDVCGTAQTISSAYKAKVALTHGPENVKPQVKHTDESGNFCFEVLPGEYRLSAFAATPESAPELQFSPNYIDVTVHKPLLDIKFYQAQVNVHGSVVCKDKCGPAVSVMLVRLDGKSQEESSVSLTDPSNKFSFSNVLPGKYRIEVKTHATGVSSGEDVWCWEQNSINVIVGVEDVDGITFIQKGYLVKVISSHDVDAYLKGSNQICVESPGVHELHFIDSCISFGSSTWKIDTSDQSPINLKGEKYLLRGRIDIKSKSKEDLPESISLVILDDQETLVDGTVGKLVSAEVDHSEVAVYEYSVWANSGKNLIFAPRDSWLMSPGMTNLELLLDFLLTRNGVGKQILFYPKQQNVSVEQGGCQAPIAPFSGRLGLYIKGSVTPPLAHVRIKVLAQTDSRISTLKQGDTALEVTTGADGLYLAGPLYDDIGYSIEASKPGYYVKQIGQYAFSCQKLGQISVRLYSKEESNEPFPSVLLSLSGEDGYRNNSVTGVGGNFIFDNLFPGSFYLRPLLKEYAFSPPAEAIDLASGESKEVVFYANRIAFSVMGRVTLLSGQPKEGLSIEARAEAEGFYEETVTDSSGSYRLRGLQPLTTYAIKIARKSKLDDTHIERASPEFLSVKIGYEDMKELNFVVFEVPEVTILSGHVEGPNIKELWPHIRVEIRSAVDESKVVSVFPLPISNFFQVKDLPKGKHLVQLRSAMPSNAHRFESDVIEIDLEMQPQIHVGPLNYRIHEDNYKQELTPAPVYPLVVGISVIALFISMPRLKDLYQASIGVSTAGPSTTAKKDVKKLVVRKKTY</sequence>
<dbReference type="Pfam" id="PF22898">
    <property type="entry name" value="NOMO1-like_1st"/>
    <property type="match status" value="1"/>
</dbReference>
<dbReference type="AlphaFoldDB" id="A0A5A7QZ64"/>
<evidence type="ECO:0000256" key="6">
    <source>
        <dbReference type="ARBA" id="ARBA00023136"/>
    </source>
</evidence>
<evidence type="ECO:0000259" key="8">
    <source>
        <dbReference type="Pfam" id="PF22898"/>
    </source>
</evidence>
<dbReference type="Pfam" id="PF23660">
    <property type="entry name" value="NOMO_8th"/>
    <property type="match status" value="1"/>
</dbReference>
<feature type="domain" description="NOMO sixth transthyretin-like" evidence="14">
    <location>
        <begin position="566"/>
        <end position="642"/>
    </location>
</feature>
<keyword evidence="4" id="KW-0256">Endoplasmic reticulum</keyword>
<feature type="domain" description="NOMO-like N-terminal beta-sandwich" evidence="8">
    <location>
        <begin position="46"/>
        <end position="87"/>
    </location>
</feature>
<dbReference type="InterPro" id="IPR055075">
    <property type="entry name" value="NOMO-like_N"/>
</dbReference>
<accession>A0A5A7QZ64</accession>
<dbReference type="Pfam" id="PF23193">
    <property type="entry name" value="NOMO_3rd"/>
    <property type="match status" value="1"/>
</dbReference>
<dbReference type="Proteomes" id="UP000325081">
    <property type="component" value="Unassembled WGS sequence"/>
</dbReference>
<dbReference type="Pfam" id="PF13620">
    <property type="entry name" value="CarboxypepD_reg"/>
    <property type="match status" value="1"/>
</dbReference>
<dbReference type="Pfam" id="PF23194">
    <property type="entry name" value="NOMO_5th"/>
    <property type="match status" value="1"/>
</dbReference>
<dbReference type="InterPro" id="IPR055073">
    <property type="entry name" value="NOMO1-like_9th"/>
</dbReference>
<evidence type="ECO:0000259" key="15">
    <source>
        <dbReference type="Pfam" id="PF23660"/>
    </source>
</evidence>
<dbReference type="Gene3D" id="2.60.40.1120">
    <property type="entry name" value="Carboxypeptidase-like, regulatory domain"/>
    <property type="match status" value="1"/>
</dbReference>
<evidence type="ECO:0000313" key="18">
    <source>
        <dbReference type="Proteomes" id="UP000325081"/>
    </source>
</evidence>
<dbReference type="SUPFAM" id="SSF49478">
    <property type="entry name" value="Cna protein B-type domain"/>
    <property type="match status" value="1"/>
</dbReference>
<keyword evidence="2" id="KW-0812">Transmembrane</keyword>
<evidence type="ECO:0000256" key="5">
    <source>
        <dbReference type="ARBA" id="ARBA00022989"/>
    </source>
</evidence>
<dbReference type="Pfam" id="PF23196">
    <property type="entry name" value="NOMO_6th"/>
    <property type="match status" value="1"/>
</dbReference>
<evidence type="ECO:0000259" key="9">
    <source>
        <dbReference type="Pfam" id="PF22902"/>
    </source>
</evidence>